<feature type="transmembrane region" description="Helical" evidence="6">
    <location>
        <begin position="76"/>
        <end position="96"/>
    </location>
</feature>
<evidence type="ECO:0000256" key="3">
    <source>
        <dbReference type="ARBA" id="ARBA00022960"/>
    </source>
</evidence>
<dbReference type="NCBIfam" id="NF038403">
    <property type="entry name" value="perm_prefix_1"/>
    <property type="match status" value="1"/>
</dbReference>
<feature type="transmembrane region" description="Helical" evidence="6">
    <location>
        <begin position="403"/>
        <end position="425"/>
    </location>
</feature>
<reference evidence="7 8" key="1">
    <citation type="submission" date="2023-08" db="EMBL/GenBank/DDBJ databases">
        <authorList>
            <person name="Park J.-S."/>
        </authorList>
    </citation>
    <scope>NUCLEOTIDE SEQUENCE [LARGE SCALE GENOMIC DNA]</scope>
    <source>
        <strain evidence="7 8">2205SS18-9</strain>
    </source>
</reference>
<evidence type="ECO:0000256" key="5">
    <source>
        <dbReference type="ARBA" id="ARBA00023136"/>
    </source>
</evidence>
<feature type="transmembrane region" description="Helical" evidence="6">
    <location>
        <begin position="328"/>
        <end position="359"/>
    </location>
</feature>
<dbReference type="PANTHER" id="PTHR30474:SF1">
    <property type="entry name" value="PEPTIDOGLYCAN GLYCOSYLTRANSFERASE MRDB"/>
    <property type="match status" value="1"/>
</dbReference>
<feature type="transmembrane region" description="Helical" evidence="6">
    <location>
        <begin position="209"/>
        <end position="235"/>
    </location>
</feature>
<dbReference type="InterPro" id="IPR001182">
    <property type="entry name" value="FtsW/RodA"/>
</dbReference>
<dbReference type="RefSeq" id="WP_305992191.1">
    <property type="nucleotide sequence ID" value="NZ_JAVAMP010000005.1"/>
</dbReference>
<comment type="subcellular location">
    <subcellularLocation>
        <location evidence="1">Membrane</location>
        <topology evidence="1">Multi-pass membrane protein</topology>
    </subcellularLocation>
</comment>
<keyword evidence="5 6" id="KW-0472">Membrane</keyword>
<proteinExistence type="predicted"/>
<dbReference type="Proteomes" id="UP001231941">
    <property type="component" value="Unassembled WGS sequence"/>
</dbReference>
<dbReference type="EMBL" id="JAVAMP010000005">
    <property type="protein sequence ID" value="MDP5274879.1"/>
    <property type="molecule type" value="Genomic_DNA"/>
</dbReference>
<accession>A0ABT9IZS9</accession>
<evidence type="ECO:0000256" key="4">
    <source>
        <dbReference type="ARBA" id="ARBA00022989"/>
    </source>
</evidence>
<keyword evidence="4 6" id="KW-1133">Transmembrane helix</keyword>
<evidence type="ECO:0000256" key="2">
    <source>
        <dbReference type="ARBA" id="ARBA00022692"/>
    </source>
</evidence>
<evidence type="ECO:0000256" key="6">
    <source>
        <dbReference type="SAM" id="Phobius"/>
    </source>
</evidence>
<evidence type="ECO:0000313" key="8">
    <source>
        <dbReference type="Proteomes" id="UP001231941"/>
    </source>
</evidence>
<sequence>MNKKTFLSAVVQHIRSKEAKESVKAELEHHIHESSDRLIKKGYSKNEAEHLAVQQMGNPSSLGIEFKKLYRPKIEWRLICLFLIVLGLGYLPLIILKDVDVGFSQDLSITSLKRSIYVLMGILIAIILCIFNYRKWQRYAWYFFGVGTLILIVANSGDLFESFIITINGRPFFDFIVFTVDTSIALPFFLIAWASIVNNLKVKFWKLCMFIFISTFLYMNTINISLFMMYLFMLLLMYLNSNRTHKIKIVMVSLCSGVLAFLTIKNMKFYNITDITDRIMGLLQPENDPNGAGYTYIQIKMLLSQTTWGFQPITDEIYFSIPWLYSELVLLFLTYTFGWGFAVLLLVILTLIIVNIAFIATQVADPFGKQLIIGAATIYAFQLFYNVGMSFGFLPLAGISLPFISYGNAPIFINAIMIGIVLSVYRRKDLVANMDKKSNPSLSR</sequence>
<feature type="transmembrane region" description="Helical" evidence="6">
    <location>
        <begin position="139"/>
        <end position="160"/>
    </location>
</feature>
<dbReference type="PANTHER" id="PTHR30474">
    <property type="entry name" value="CELL CYCLE PROTEIN"/>
    <property type="match status" value="1"/>
</dbReference>
<evidence type="ECO:0000256" key="1">
    <source>
        <dbReference type="ARBA" id="ARBA00004141"/>
    </source>
</evidence>
<name>A0ABT9IZS9_9BACL</name>
<keyword evidence="2 6" id="KW-0812">Transmembrane</keyword>
<protein>
    <submittedName>
        <fullName evidence="7">FtsW/RodA/SpoVE family cell cycle protein</fullName>
    </submittedName>
</protein>
<gene>
    <name evidence="7" type="ORF">Q5Y73_12235</name>
</gene>
<evidence type="ECO:0000313" key="7">
    <source>
        <dbReference type="EMBL" id="MDP5274879.1"/>
    </source>
</evidence>
<comment type="caution">
    <text evidence="7">The sequence shown here is derived from an EMBL/GenBank/DDBJ whole genome shotgun (WGS) entry which is preliminary data.</text>
</comment>
<keyword evidence="8" id="KW-1185">Reference proteome</keyword>
<feature type="transmembrane region" description="Helical" evidence="6">
    <location>
        <begin position="116"/>
        <end position="133"/>
    </location>
</feature>
<feature type="transmembrane region" description="Helical" evidence="6">
    <location>
        <begin position="371"/>
        <end position="397"/>
    </location>
</feature>
<dbReference type="InterPro" id="IPR047928">
    <property type="entry name" value="Perm_prefix_1"/>
</dbReference>
<feature type="transmembrane region" description="Helical" evidence="6">
    <location>
        <begin position="172"/>
        <end position="197"/>
    </location>
</feature>
<keyword evidence="3" id="KW-0133">Cell shape</keyword>
<organism evidence="7 8">
    <name type="scientific">Chengkuizengella axinellae</name>
    <dbReference type="NCBI Taxonomy" id="3064388"/>
    <lineage>
        <taxon>Bacteria</taxon>
        <taxon>Bacillati</taxon>
        <taxon>Bacillota</taxon>
        <taxon>Bacilli</taxon>
        <taxon>Bacillales</taxon>
        <taxon>Paenibacillaceae</taxon>
        <taxon>Chengkuizengella</taxon>
    </lineage>
</organism>
<feature type="transmembrane region" description="Helical" evidence="6">
    <location>
        <begin position="247"/>
        <end position="264"/>
    </location>
</feature>
<dbReference type="Pfam" id="PF01098">
    <property type="entry name" value="FTSW_RODA_SPOVE"/>
    <property type="match status" value="1"/>
</dbReference>